<comment type="caution">
    <text evidence="10">The sequence shown here is derived from an EMBL/GenBank/DDBJ whole genome shotgun (WGS) entry which is preliminary data.</text>
</comment>
<reference evidence="10" key="1">
    <citation type="journal article" date="2022" name="Cell">
        <title>Repeat-based holocentromeres influence genome architecture and karyotype evolution.</title>
        <authorList>
            <person name="Hofstatter P.G."/>
            <person name="Thangavel G."/>
            <person name="Lux T."/>
            <person name="Neumann P."/>
            <person name="Vondrak T."/>
            <person name="Novak P."/>
            <person name="Zhang M."/>
            <person name="Costa L."/>
            <person name="Castellani M."/>
            <person name="Scott A."/>
            <person name="Toegelov H."/>
            <person name="Fuchs J."/>
            <person name="Mata-Sucre Y."/>
            <person name="Dias Y."/>
            <person name="Vanzela A.L.L."/>
            <person name="Huettel B."/>
            <person name="Almeida C.C.S."/>
            <person name="Simkova H."/>
            <person name="Souza G."/>
            <person name="Pedrosa-Harand A."/>
            <person name="Macas J."/>
            <person name="Mayer K.F.X."/>
            <person name="Houben A."/>
            <person name="Marques A."/>
        </authorList>
    </citation>
    <scope>NUCLEOTIDE SEQUENCE</scope>
    <source>
        <strain evidence="10">RhyBre1mFocal</strain>
    </source>
</reference>
<evidence type="ECO:0000256" key="4">
    <source>
        <dbReference type="ARBA" id="ARBA00022777"/>
    </source>
</evidence>
<keyword evidence="2" id="KW-0808">Transferase</keyword>
<dbReference type="PROSITE" id="PS00107">
    <property type="entry name" value="PROTEIN_KINASE_ATP"/>
    <property type="match status" value="1"/>
</dbReference>
<feature type="compositionally biased region" description="Low complexity" evidence="8">
    <location>
        <begin position="397"/>
        <end position="408"/>
    </location>
</feature>
<dbReference type="PROSITE" id="PS50011">
    <property type="entry name" value="PROTEIN_KINASE_DOM"/>
    <property type="match status" value="1"/>
</dbReference>
<dbReference type="InterPro" id="IPR008271">
    <property type="entry name" value="Ser/Thr_kinase_AS"/>
</dbReference>
<dbReference type="GO" id="GO:0004672">
    <property type="term" value="F:protein kinase activity"/>
    <property type="evidence" value="ECO:0007669"/>
    <property type="project" value="InterPro"/>
</dbReference>
<sequence>MNNYHVYEAIGNGKHSAVYKGRKKKTIEYYAIKSVDKSQRPKVLREVRMFHSLNHQNILKFYNWYETSAHLWLILEYCVGGDLRTLLDKDERMPESSIHDLALDLVLALQYLHSKGIVYCDLKPSNILMDEYGHMKLCDFGLAQRLSDTDKISPMSMRGTPYYMAPELFQEDGAHSYASDFWALGCVLYECYAGKPPFAHGKLTQLVKSIISDPTPPLPDHPSRAFQNLIESLLIKDPTERLQWPEICEHSFWRTKLNSVPLPLKPVLAEVTQPSSKPGSLSRNGEKVLTHRTTAQQNTNARGDTPSKTFSTPTKGYMQHGRRVINRPPTKAVNILRLSRAAKLNLEREKDKQNYRRAVAKEAPENEAEVKLENKDMELDFSENPEEDAAEDPDPSESPASATPASAGSEEKSQAGNGEQSAEMDMLIEDTSPNGPSIADHLEAAETPPSSTPRRPQGGNKITPQFSPSSESSSDYAQVFWHPSDLLVKPVMPSKKAEKSLDCVSSLPFEAISPEDYAKLPLERLNALNSQIVHALSGTSQVSEKQNLLRYLEMLSINSDSANILTSGPVMLLLVKMLRLSKAPVLRVQIASVIGLLIRHSTVIEADLANSGIIGALTNGLRDKLDKLRRFCMAALGELLFYISTQGEQNGRNGNLLESPSKDYKPTAVWQVPSSLIALVSSLLKRGEDDLTQLYALRTIDNISTQGAEWTSRFASQDLISNLAYIYRSTGKQESTRLIAGSCMVRLARFSPSCTQFVFEKLSLKDLAGTLLKGNPREQQIALNLLNLVLVNAQTVPNMSKHMLSLAEEKQLVPGLISTIEQGSEVLRGKALLFCALLCKNSRRWLPLFFCNPKLLSAIDRLGKEKNQFIQNCTESFVQVVVSVVPGLLETVFGEIQQLMGARRPGVIQQLTGRSNNPKSTINLFPVILHLMGSSLFKRQVVTSHVIVQLANLTKLFETPFLGRDDIQITLLRILEAITEEPDFIVSDHQVLTSRILPSLCILYKGNKDDNARFLCLKILFDTMIVICSDTSLAADPQSSENLKSISQAYFLPLYPNMVEEEDPIPMYAQKLLVTLIEYGFVNVSDILHLKTVAQCFLFLVGDLSNANVSNVKLCLALASAPEMDPKILSELRVVRKIGNLLEFVTAKGMEDFLEPTLDLCRAFILCGIGRNKGEALSKEPALLCDNGFDMSMAVHQRHSINDIGDFGFNMGIFLELAGSPEPQIADLASDCAVLLLRAAPRDGTMGFLANLPKVAHVMQSLNNEASQLQLLRIIYALAFCCRQYLAHAMILSIPVPALIQVETFVSTLTQSNLEGVSNAASYLSMELERMPHCV</sequence>
<evidence type="ECO:0000256" key="6">
    <source>
        <dbReference type="ARBA" id="ARBA00058225"/>
    </source>
</evidence>
<name>A0A9Q0C6M8_9POAL</name>
<dbReference type="GO" id="GO:0000914">
    <property type="term" value="P:phragmoplast assembly"/>
    <property type="evidence" value="ECO:0007669"/>
    <property type="project" value="InterPro"/>
</dbReference>
<dbReference type="Gene3D" id="1.10.510.10">
    <property type="entry name" value="Transferase(Phosphotransferase) domain 1"/>
    <property type="match status" value="1"/>
</dbReference>
<dbReference type="PANTHER" id="PTHR46562:SF1">
    <property type="entry name" value="SERINE_THREONINE-PROTEIN KINASE ULK4"/>
    <property type="match status" value="1"/>
</dbReference>
<dbReference type="SMART" id="SM00220">
    <property type="entry name" value="S_TKc"/>
    <property type="match status" value="1"/>
</dbReference>
<dbReference type="Pfam" id="PF00069">
    <property type="entry name" value="Pkinase"/>
    <property type="match status" value="1"/>
</dbReference>
<dbReference type="PROSITE" id="PS00108">
    <property type="entry name" value="PROTEIN_KINASE_ST"/>
    <property type="match status" value="1"/>
</dbReference>
<dbReference type="PANTHER" id="PTHR46562">
    <property type="entry name" value="SERINE/THREONINE-KINASE ULK4-LIKE PROTEIN-RELATED"/>
    <property type="match status" value="1"/>
</dbReference>
<protein>
    <recommendedName>
        <fullName evidence="9">Protein kinase domain-containing protein</fullName>
    </recommendedName>
</protein>
<dbReference type="EMBL" id="JAMQYH010000005">
    <property type="protein sequence ID" value="KAJ1688296.1"/>
    <property type="molecule type" value="Genomic_DNA"/>
</dbReference>
<feature type="compositionally biased region" description="Polar residues" evidence="8">
    <location>
        <begin position="292"/>
        <end position="314"/>
    </location>
</feature>
<dbReference type="SUPFAM" id="SSF56112">
    <property type="entry name" value="Protein kinase-like (PK-like)"/>
    <property type="match status" value="1"/>
</dbReference>
<keyword evidence="4" id="KW-0418">Kinase</keyword>
<evidence type="ECO:0000256" key="5">
    <source>
        <dbReference type="ARBA" id="ARBA00022840"/>
    </source>
</evidence>
<feature type="domain" description="Protein kinase" evidence="9">
    <location>
        <begin position="4"/>
        <end position="253"/>
    </location>
</feature>
<dbReference type="InterPro" id="IPR056981">
    <property type="entry name" value="HEAT_ULK4_RUNKEL"/>
</dbReference>
<feature type="binding site" evidence="7">
    <location>
        <position position="33"/>
    </location>
    <ligand>
        <name>ATP</name>
        <dbReference type="ChEBI" id="CHEBI:30616"/>
    </ligand>
</feature>
<dbReference type="GO" id="GO:0005524">
    <property type="term" value="F:ATP binding"/>
    <property type="evidence" value="ECO:0007669"/>
    <property type="project" value="UniProtKB-UniRule"/>
</dbReference>
<dbReference type="Gene3D" id="1.25.10.10">
    <property type="entry name" value="Leucine-rich Repeat Variant"/>
    <property type="match status" value="2"/>
</dbReference>
<evidence type="ECO:0000313" key="11">
    <source>
        <dbReference type="Proteomes" id="UP001151287"/>
    </source>
</evidence>
<dbReference type="InterPro" id="IPR016024">
    <property type="entry name" value="ARM-type_fold"/>
</dbReference>
<dbReference type="Proteomes" id="UP001151287">
    <property type="component" value="Unassembled WGS sequence"/>
</dbReference>
<evidence type="ECO:0000256" key="7">
    <source>
        <dbReference type="PROSITE-ProRule" id="PRU10141"/>
    </source>
</evidence>
<evidence type="ECO:0000256" key="1">
    <source>
        <dbReference type="ARBA" id="ARBA00006234"/>
    </source>
</evidence>
<dbReference type="InterPro" id="IPR056980">
    <property type="entry name" value="ARM_RUK"/>
</dbReference>
<keyword evidence="11" id="KW-1185">Reference proteome</keyword>
<feature type="region of interest" description="Disordered" evidence="8">
    <location>
        <begin position="355"/>
        <end position="474"/>
    </location>
</feature>
<feature type="compositionally biased region" description="Acidic residues" evidence="8">
    <location>
        <begin position="379"/>
        <end position="395"/>
    </location>
</feature>
<dbReference type="InterPro" id="IPR017441">
    <property type="entry name" value="Protein_kinase_ATP_BS"/>
</dbReference>
<organism evidence="10 11">
    <name type="scientific">Rhynchospora breviuscula</name>
    <dbReference type="NCBI Taxonomy" id="2022672"/>
    <lineage>
        <taxon>Eukaryota</taxon>
        <taxon>Viridiplantae</taxon>
        <taxon>Streptophyta</taxon>
        <taxon>Embryophyta</taxon>
        <taxon>Tracheophyta</taxon>
        <taxon>Spermatophyta</taxon>
        <taxon>Magnoliopsida</taxon>
        <taxon>Liliopsida</taxon>
        <taxon>Poales</taxon>
        <taxon>Cyperaceae</taxon>
        <taxon>Cyperoideae</taxon>
        <taxon>Rhynchosporeae</taxon>
        <taxon>Rhynchospora</taxon>
    </lineage>
</organism>
<proteinExistence type="inferred from homology"/>
<evidence type="ECO:0000256" key="2">
    <source>
        <dbReference type="ARBA" id="ARBA00022679"/>
    </source>
</evidence>
<feature type="region of interest" description="Disordered" evidence="8">
    <location>
        <begin position="292"/>
        <end position="318"/>
    </location>
</feature>
<dbReference type="InterPro" id="IPR011989">
    <property type="entry name" value="ARM-like"/>
</dbReference>
<keyword evidence="3 7" id="KW-0547">Nucleotide-binding</keyword>
<dbReference type="FunFam" id="1.10.510.10:FF:000571">
    <property type="entry name" value="Maternal embryonic leucine zipper kinase"/>
    <property type="match status" value="1"/>
</dbReference>
<comment type="function">
    <text evidence="6">CIPK serine-threonine protein kinases interact with CBL proteins. Binding of a CBL protein to the regulatory NAF domain of CIPK protein lead to the activation of the kinase in a calcium-dependent manner.</text>
</comment>
<feature type="compositionally biased region" description="Basic and acidic residues" evidence="8">
    <location>
        <begin position="355"/>
        <end position="378"/>
    </location>
</feature>
<dbReference type="SUPFAM" id="SSF48371">
    <property type="entry name" value="ARM repeat"/>
    <property type="match status" value="1"/>
</dbReference>
<dbReference type="InterPro" id="IPR011009">
    <property type="entry name" value="Kinase-like_dom_sf"/>
</dbReference>
<evidence type="ECO:0000259" key="9">
    <source>
        <dbReference type="PROSITE" id="PS50011"/>
    </source>
</evidence>
<keyword evidence="5 7" id="KW-0067">ATP-binding</keyword>
<dbReference type="GO" id="GO:0008017">
    <property type="term" value="F:microtubule binding"/>
    <property type="evidence" value="ECO:0007669"/>
    <property type="project" value="InterPro"/>
</dbReference>
<evidence type="ECO:0000256" key="3">
    <source>
        <dbReference type="ARBA" id="ARBA00022741"/>
    </source>
</evidence>
<dbReference type="OrthoDB" id="24822at2759"/>
<dbReference type="Pfam" id="PF24970">
    <property type="entry name" value="ARM_RUK"/>
    <property type="match status" value="1"/>
</dbReference>
<comment type="similarity">
    <text evidence="1">Belongs to the protein kinase superfamily. CAMK Ser/Thr protein kinase family. SNF1 subfamily.</text>
</comment>
<dbReference type="Pfam" id="PF23606">
    <property type="entry name" value="HEAT_ULK4"/>
    <property type="match status" value="1"/>
</dbReference>
<dbReference type="InterPro" id="IPR044591">
    <property type="entry name" value="RUK"/>
</dbReference>
<dbReference type="CDD" id="cd14010">
    <property type="entry name" value="STKc_ULK4"/>
    <property type="match status" value="1"/>
</dbReference>
<gene>
    <name evidence="10" type="ORF">LUZ63_019686</name>
</gene>
<accession>A0A9Q0C6M8</accession>
<evidence type="ECO:0000256" key="8">
    <source>
        <dbReference type="SAM" id="MobiDB-lite"/>
    </source>
</evidence>
<feature type="compositionally biased region" description="Polar residues" evidence="8">
    <location>
        <begin position="448"/>
        <end position="466"/>
    </location>
</feature>
<dbReference type="InterPro" id="IPR000719">
    <property type="entry name" value="Prot_kinase_dom"/>
</dbReference>
<evidence type="ECO:0000313" key="10">
    <source>
        <dbReference type="EMBL" id="KAJ1688296.1"/>
    </source>
</evidence>